<name>A0A0W0HPA1_PSEFL</name>
<evidence type="ECO:0000256" key="1">
    <source>
        <dbReference type="ARBA" id="ARBA00009191"/>
    </source>
</evidence>
<comment type="similarity">
    <text evidence="1">Belongs to the strictosidine synthase family.</text>
</comment>
<sequence>MSTRPKKLRHLLFVLLLAVIAFLLLMPTKVQPVNWSPPAAPSLKDGAYAENQRLKGIEKIGAQGIAGPEALLLDPQGFLISGLQDGRIIRTSPNSHTLEVLANTGGRPLGLALHPDGRLIIADGVKGLLALDANRQLKLLSSSADGVPFGLTDDVTVDAGGRYAYFSDASSRWGYGQDGTAVIEHGGDGRLLRYDFSTGSTEVLLDRLQFANGVTLGPDENYVLVNETGAYRISRYWLKGERSGTHDLFIDNLPGLPDNLSFNGRDRFWVALYSPRNPLLDGFAGYPLLRKVMVRALMVVPKPIERKAFVLGLDTDGKVIANLQDGSAGNYSPVTTAREYGDWLYLGSLTSTSMARLPLKLALAGE</sequence>
<evidence type="ECO:0000259" key="4">
    <source>
        <dbReference type="Pfam" id="PF03088"/>
    </source>
</evidence>
<feature type="domain" description="Strictosidine synthase conserved region" evidence="4">
    <location>
        <begin position="153"/>
        <end position="241"/>
    </location>
</feature>
<dbReference type="Pfam" id="PF03088">
    <property type="entry name" value="Str_synth"/>
    <property type="match status" value="1"/>
</dbReference>
<reference evidence="5 6" key="1">
    <citation type="submission" date="2015-09" db="EMBL/GenBank/DDBJ databases">
        <title>Genome sequence of ICMP 11288.</title>
        <authorList>
            <person name="Visnovsky S."/>
            <person name="Lu A."/>
            <person name="Panda P."/>
            <person name="Pitman A."/>
        </authorList>
    </citation>
    <scope>NUCLEOTIDE SEQUENCE [LARGE SCALE GENOMIC DNA]</scope>
    <source>
        <strain evidence="5 6">ICMP 11288</strain>
    </source>
</reference>
<dbReference type="GO" id="GO:0012505">
    <property type="term" value="C:endomembrane system"/>
    <property type="evidence" value="ECO:0007669"/>
    <property type="project" value="TreeGrafter"/>
</dbReference>
<dbReference type="RefSeq" id="WP_058421054.1">
    <property type="nucleotide sequence ID" value="NZ_LKEF01000029.1"/>
</dbReference>
<dbReference type="InterPro" id="IPR018119">
    <property type="entry name" value="Strictosidine_synth_cons-reg"/>
</dbReference>
<dbReference type="Pfam" id="PF20067">
    <property type="entry name" value="SSL_N"/>
    <property type="match status" value="1"/>
</dbReference>
<dbReference type="Gene3D" id="2.120.10.30">
    <property type="entry name" value="TolB, C-terminal domain"/>
    <property type="match status" value="1"/>
</dbReference>
<keyword evidence="2" id="KW-0597">Phosphoprotein</keyword>
<comment type="caution">
    <text evidence="5">The sequence shown here is derived from an EMBL/GenBank/DDBJ whole genome shotgun (WGS) entry which is preliminary data.</text>
</comment>
<protein>
    <submittedName>
        <fullName evidence="5">Gluconolactonase</fullName>
    </submittedName>
</protein>
<dbReference type="AlphaFoldDB" id="A0A0W0HPA1"/>
<evidence type="ECO:0000313" key="5">
    <source>
        <dbReference type="EMBL" id="KTB62551.1"/>
    </source>
</evidence>
<accession>A0A0W0HPA1</accession>
<dbReference type="EMBL" id="LKEF01000029">
    <property type="protein sequence ID" value="KTB62551.1"/>
    <property type="molecule type" value="Genomic_DNA"/>
</dbReference>
<proteinExistence type="inferred from homology"/>
<dbReference type="GO" id="GO:0016787">
    <property type="term" value="F:hydrolase activity"/>
    <property type="evidence" value="ECO:0007669"/>
    <property type="project" value="TreeGrafter"/>
</dbReference>
<dbReference type="PANTHER" id="PTHR10426">
    <property type="entry name" value="STRICTOSIDINE SYNTHASE-RELATED"/>
    <property type="match status" value="1"/>
</dbReference>
<dbReference type="InterPro" id="IPR011042">
    <property type="entry name" value="6-blade_b-propeller_TolB-like"/>
</dbReference>
<dbReference type="Proteomes" id="UP000054197">
    <property type="component" value="Unassembled WGS sequence"/>
</dbReference>
<organism evidence="5 6">
    <name type="scientific">Pseudomonas fluorescens ICMP 11288</name>
    <dbReference type="NCBI Taxonomy" id="1198309"/>
    <lineage>
        <taxon>Bacteria</taxon>
        <taxon>Pseudomonadati</taxon>
        <taxon>Pseudomonadota</taxon>
        <taxon>Gammaproteobacteria</taxon>
        <taxon>Pseudomonadales</taxon>
        <taxon>Pseudomonadaceae</taxon>
        <taxon>Pseudomonas</taxon>
    </lineage>
</organism>
<dbReference type="PANTHER" id="PTHR10426:SF88">
    <property type="entry name" value="ADIPOCYTE PLASMA MEMBRANE-ASSOCIATED PROTEIN HEMOMUCIN-RELATED"/>
    <property type="match status" value="1"/>
</dbReference>
<evidence type="ECO:0000256" key="3">
    <source>
        <dbReference type="ARBA" id="ARBA00023180"/>
    </source>
</evidence>
<gene>
    <name evidence="5" type="ORF">AO063_14860</name>
</gene>
<evidence type="ECO:0000313" key="6">
    <source>
        <dbReference type="Proteomes" id="UP000054197"/>
    </source>
</evidence>
<evidence type="ECO:0000256" key="2">
    <source>
        <dbReference type="ARBA" id="ARBA00022553"/>
    </source>
</evidence>
<dbReference type="SUPFAM" id="SSF63829">
    <property type="entry name" value="Calcium-dependent phosphotriesterase"/>
    <property type="match status" value="1"/>
</dbReference>
<keyword evidence="3" id="KW-0325">Glycoprotein</keyword>